<evidence type="ECO:0000313" key="10">
    <source>
        <dbReference type="Proteomes" id="UP001172159"/>
    </source>
</evidence>
<evidence type="ECO:0000256" key="1">
    <source>
        <dbReference type="ARBA" id="ARBA00004141"/>
    </source>
</evidence>
<dbReference type="InterPro" id="IPR052337">
    <property type="entry name" value="SAT4-like"/>
</dbReference>
<reference evidence="9" key="1">
    <citation type="submission" date="2023-06" db="EMBL/GenBank/DDBJ databases">
        <title>Genome-scale phylogeny and comparative genomics of the fungal order Sordariales.</title>
        <authorList>
            <consortium name="Lawrence Berkeley National Laboratory"/>
            <person name="Hensen N."/>
            <person name="Bonometti L."/>
            <person name="Westerberg I."/>
            <person name="Brannstrom I.O."/>
            <person name="Guillou S."/>
            <person name="Cros-Aarteil S."/>
            <person name="Calhoun S."/>
            <person name="Haridas S."/>
            <person name="Kuo A."/>
            <person name="Mondo S."/>
            <person name="Pangilinan J."/>
            <person name="Riley R."/>
            <person name="Labutti K."/>
            <person name="Andreopoulos B."/>
            <person name="Lipzen A."/>
            <person name="Chen C."/>
            <person name="Yanf M."/>
            <person name="Daum C."/>
            <person name="Ng V."/>
            <person name="Clum A."/>
            <person name="Steindorff A."/>
            <person name="Ohm R."/>
            <person name="Martin F."/>
            <person name="Silar P."/>
            <person name="Natvig D."/>
            <person name="Lalanne C."/>
            <person name="Gautier V."/>
            <person name="Ament-Velasquez S.L."/>
            <person name="Kruys A."/>
            <person name="Hutchinson M.I."/>
            <person name="Powell A.J."/>
            <person name="Barry K."/>
            <person name="Miller A.N."/>
            <person name="Grigoriev I.V."/>
            <person name="Debuchy R."/>
            <person name="Gladieux P."/>
            <person name="Thoren M.H."/>
            <person name="Johannesson H."/>
        </authorList>
    </citation>
    <scope>NUCLEOTIDE SEQUENCE</scope>
    <source>
        <strain evidence="9">CBS 540.89</strain>
    </source>
</reference>
<evidence type="ECO:0000256" key="6">
    <source>
        <dbReference type="SAM" id="MobiDB-lite"/>
    </source>
</evidence>
<feature type="transmembrane region" description="Helical" evidence="7">
    <location>
        <begin position="247"/>
        <end position="267"/>
    </location>
</feature>
<dbReference type="PANTHER" id="PTHR33048:SF42">
    <property type="entry name" value="INTEGRAL MEMBRANE PROTEIN"/>
    <property type="match status" value="1"/>
</dbReference>
<protein>
    <recommendedName>
        <fullName evidence="8">Rhodopsin domain-containing protein</fullName>
    </recommendedName>
</protein>
<dbReference type="InterPro" id="IPR049326">
    <property type="entry name" value="Rhodopsin_dom_fungi"/>
</dbReference>
<feature type="domain" description="Rhodopsin" evidence="8">
    <location>
        <begin position="33"/>
        <end position="272"/>
    </location>
</feature>
<keyword evidence="3 7" id="KW-1133">Transmembrane helix</keyword>
<dbReference type="AlphaFoldDB" id="A0AA40BNC6"/>
<feature type="transmembrane region" description="Helical" evidence="7">
    <location>
        <begin position="49"/>
        <end position="74"/>
    </location>
</feature>
<accession>A0AA40BNC6</accession>
<keyword evidence="10" id="KW-1185">Reference proteome</keyword>
<name>A0AA40BNC6_9PEZI</name>
<evidence type="ECO:0000256" key="7">
    <source>
        <dbReference type="SAM" id="Phobius"/>
    </source>
</evidence>
<feature type="compositionally biased region" description="Basic and acidic residues" evidence="6">
    <location>
        <begin position="295"/>
        <end position="324"/>
    </location>
</feature>
<organism evidence="9 10">
    <name type="scientific">Apiosordaria backusii</name>
    <dbReference type="NCBI Taxonomy" id="314023"/>
    <lineage>
        <taxon>Eukaryota</taxon>
        <taxon>Fungi</taxon>
        <taxon>Dikarya</taxon>
        <taxon>Ascomycota</taxon>
        <taxon>Pezizomycotina</taxon>
        <taxon>Sordariomycetes</taxon>
        <taxon>Sordariomycetidae</taxon>
        <taxon>Sordariales</taxon>
        <taxon>Lasiosphaeriaceae</taxon>
        <taxon>Apiosordaria</taxon>
    </lineage>
</organism>
<evidence type="ECO:0000256" key="4">
    <source>
        <dbReference type="ARBA" id="ARBA00023136"/>
    </source>
</evidence>
<dbReference type="Proteomes" id="UP001172159">
    <property type="component" value="Unassembled WGS sequence"/>
</dbReference>
<feature type="transmembrane region" description="Helical" evidence="7">
    <location>
        <begin position="177"/>
        <end position="199"/>
    </location>
</feature>
<comment type="caution">
    <text evidence="9">The sequence shown here is derived from an EMBL/GenBank/DDBJ whole genome shotgun (WGS) entry which is preliminary data.</text>
</comment>
<evidence type="ECO:0000256" key="3">
    <source>
        <dbReference type="ARBA" id="ARBA00022989"/>
    </source>
</evidence>
<keyword evidence="2 7" id="KW-0812">Transmembrane</keyword>
<comment type="similarity">
    <text evidence="5">Belongs to the SAT4 family.</text>
</comment>
<feature type="transmembrane region" description="Helical" evidence="7">
    <location>
        <begin position="86"/>
        <end position="106"/>
    </location>
</feature>
<keyword evidence="4 7" id="KW-0472">Membrane</keyword>
<evidence type="ECO:0000256" key="5">
    <source>
        <dbReference type="ARBA" id="ARBA00038359"/>
    </source>
</evidence>
<dbReference type="Pfam" id="PF20684">
    <property type="entry name" value="Fung_rhodopsin"/>
    <property type="match status" value="1"/>
</dbReference>
<dbReference type="GO" id="GO:0016020">
    <property type="term" value="C:membrane"/>
    <property type="evidence" value="ECO:0007669"/>
    <property type="project" value="UniProtKB-SubCell"/>
</dbReference>
<sequence length="324" mass="36597">MVTSVPLSENPKGITIYAVLWPLTGLSGIFLGLRIYSKTFRRRALWWDDYFIIISWILLLLSCCTTTTNVLLGFGLHTQQIPIENFSVFGIISNISGFSSVISVACSKTSFAITLLRLTGQDGWTRWFIYGLLALLNITHYLSAIFFWVSCDPPAKTYYPMLDGECWPAKVTVNFSIFVGSCSAFCDFALALLPWRLLLRYNMYNREKIGVAIAMSMGIFAGITCIIKLTTVKVLEEGDFSYNSLPLVLWGFIEPACTIMAASIPMLRHLFKNLRHSSDDDSAREHSRSPSLGAGEEHVYAREQREERFRPRHPITDHHQQKGG</sequence>
<evidence type="ECO:0000259" key="8">
    <source>
        <dbReference type="Pfam" id="PF20684"/>
    </source>
</evidence>
<feature type="transmembrane region" description="Helical" evidence="7">
    <location>
        <begin position="14"/>
        <end position="37"/>
    </location>
</feature>
<evidence type="ECO:0000256" key="2">
    <source>
        <dbReference type="ARBA" id="ARBA00022692"/>
    </source>
</evidence>
<gene>
    <name evidence="9" type="ORF">B0T21DRAFT_163734</name>
</gene>
<feature type="region of interest" description="Disordered" evidence="6">
    <location>
        <begin position="278"/>
        <end position="324"/>
    </location>
</feature>
<dbReference type="EMBL" id="JAUKTV010000005">
    <property type="protein sequence ID" value="KAK0737409.1"/>
    <property type="molecule type" value="Genomic_DNA"/>
</dbReference>
<feature type="transmembrane region" description="Helical" evidence="7">
    <location>
        <begin position="211"/>
        <end position="235"/>
    </location>
</feature>
<evidence type="ECO:0000313" key="9">
    <source>
        <dbReference type="EMBL" id="KAK0737409.1"/>
    </source>
</evidence>
<feature type="compositionally biased region" description="Basic and acidic residues" evidence="6">
    <location>
        <begin position="278"/>
        <end position="288"/>
    </location>
</feature>
<feature type="transmembrane region" description="Helical" evidence="7">
    <location>
        <begin position="127"/>
        <end position="149"/>
    </location>
</feature>
<dbReference type="PANTHER" id="PTHR33048">
    <property type="entry name" value="PTH11-LIKE INTEGRAL MEMBRANE PROTEIN (AFU_ORTHOLOGUE AFUA_5G11245)"/>
    <property type="match status" value="1"/>
</dbReference>
<comment type="subcellular location">
    <subcellularLocation>
        <location evidence="1">Membrane</location>
        <topology evidence="1">Multi-pass membrane protein</topology>
    </subcellularLocation>
</comment>
<proteinExistence type="inferred from homology"/>